<dbReference type="Gene3D" id="3.40.50.1110">
    <property type="entry name" value="SGNH hydrolase"/>
    <property type="match status" value="1"/>
</dbReference>
<dbReference type="EC" id="3.1.-.-" evidence="2"/>
<proteinExistence type="predicted"/>
<name>A0ABV4CTS8_9BACT</name>
<dbReference type="EMBL" id="JBCLPP010000008">
    <property type="protein sequence ID" value="MEY8244787.1"/>
    <property type="molecule type" value="Genomic_DNA"/>
</dbReference>
<organism evidence="2 3">
    <name type="scientific">Heminiphilus faecis</name>
    <dbReference type="NCBI Taxonomy" id="2601703"/>
    <lineage>
        <taxon>Bacteria</taxon>
        <taxon>Pseudomonadati</taxon>
        <taxon>Bacteroidota</taxon>
        <taxon>Bacteroidia</taxon>
        <taxon>Bacteroidales</taxon>
        <taxon>Muribaculaceae</taxon>
        <taxon>Heminiphilus</taxon>
    </lineage>
</organism>
<accession>A0ABV4CTS8</accession>
<dbReference type="InterPro" id="IPR013830">
    <property type="entry name" value="SGNH_hydro"/>
</dbReference>
<keyword evidence="2" id="KW-0378">Hydrolase</keyword>
<comment type="caution">
    <text evidence="2">The sequence shown here is derived from an EMBL/GenBank/DDBJ whole genome shotgun (WGS) entry which is preliminary data.</text>
</comment>
<evidence type="ECO:0000259" key="1">
    <source>
        <dbReference type="Pfam" id="PF13472"/>
    </source>
</evidence>
<keyword evidence="3" id="KW-1185">Reference proteome</keyword>
<feature type="domain" description="SGNH hydrolase-type esterase" evidence="1">
    <location>
        <begin position="25"/>
        <end position="237"/>
    </location>
</feature>
<gene>
    <name evidence="2" type="ORF">AAK873_04020</name>
</gene>
<protein>
    <submittedName>
        <fullName evidence="2">SGNH/GDSL hydrolase family protein</fullName>
        <ecNumber evidence="2">3.1.-.-</ecNumber>
    </submittedName>
</protein>
<dbReference type="RefSeq" id="WP_121698887.1">
    <property type="nucleotide sequence ID" value="NZ_JBCLPP010000008.1"/>
</dbReference>
<dbReference type="CDD" id="cd01834">
    <property type="entry name" value="SGNH_hydrolase_like_2"/>
    <property type="match status" value="1"/>
</dbReference>
<dbReference type="Pfam" id="PF13472">
    <property type="entry name" value="Lipase_GDSL_2"/>
    <property type="match status" value="1"/>
</dbReference>
<dbReference type="PANTHER" id="PTHR30383:SF5">
    <property type="entry name" value="SGNH HYDROLASE-TYPE ESTERASE DOMAIN-CONTAINING PROTEIN"/>
    <property type="match status" value="1"/>
</dbReference>
<dbReference type="GO" id="GO:0016787">
    <property type="term" value="F:hydrolase activity"/>
    <property type="evidence" value="ECO:0007669"/>
    <property type="project" value="UniProtKB-KW"/>
</dbReference>
<dbReference type="SUPFAM" id="SSF52266">
    <property type="entry name" value="SGNH hydrolase"/>
    <property type="match status" value="1"/>
</dbReference>
<dbReference type="Proteomes" id="UP001565200">
    <property type="component" value="Unassembled WGS sequence"/>
</dbReference>
<dbReference type="InterPro" id="IPR051532">
    <property type="entry name" value="Ester_Hydrolysis_Enzymes"/>
</dbReference>
<evidence type="ECO:0000313" key="3">
    <source>
        <dbReference type="Proteomes" id="UP001565200"/>
    </source>
</evidence>
<sequence length="253" mass="29122">MKRLITFTVAATVFAATVYSMTVLFIGDSITDGNWGNPVGYPCPTQARSTTDMNHIYGHGYMFLIASQFQGETPEKGYRFYNRGISGNTLDDLETRWHDDVIAHSPDVVSVLIGTNDVHRYMEGDRNRPFDFDGWEKRYRALLDITRDSLPDVNFVLGCPFTAYTGNMRNYNSPDDFSLRKSVIEQLDSIVEKIAIDYEAVFVPYHELFKQLATDYPSLHDTYWIWDGIHPTPAGHRKMADMWLEQTRMIFDN</sequence>
<dbReference type="InterPro" id="IPR036514">
    <property type="entry name" value="SGNH_hydro_sf"/>
</dbReference>
<evidence type="ECO:0000313" key="2">
    <source>
        <dbReference type="EMBL" id="MEY8244787.1"/>
    </source>
</evidence>
<dbReference type="PANTHER" id="PTHR30383">
    <property type="entry name" value="THIOESTERASE 1/PROTEASE 1/LYSOPHOSPHOLIPASE L1"/>
    <property type="match status" value="1"/>
</dbReference>
<reference evidence="2 3" key="1">
    <citation type="submission" date="2024-03" db="EMBL/GenBank/DDBJ databases">
        <title>Mouse gut bacterial collection (mGBC) of GemPharmatech.</title>
        <authorList>
            <person name="He Y."/>
            <person name="Dong L."/>
            <person name="Wu D."/>
            <person name="Gao X."/>
            <person name="Lin Z."/>
        </authorList>
    </citation>
    <scope>NUCLEOTIDE SEQUENCE [LARGE SCALE GENOMIC DNA]</scope>
    <source>
        <strain evidence="2 3">54-13</strain>
    </source>
</reference>